<dbReference type="InterPro" id="IPR000719">
    <property type="entry name" value="Prot_kinase_dom"/>
</dbReference>
<dbReference type="Proteomes" id="UP001314170">
    <property type="component" value="Unassembled WGS sequence"/>
</dbReference>
<evidence type="ECO:0000256" key="2">
    <source>
        <dbReference type="SAM" id="MobiDB-lite"/>
    </source>
</evidence>
<evidence type="ECO:0000256" key="1">
    <source>
        <dbReference type="ARBA" id="ARBA00004479"/>
    </source>
</evidence>
<name>A0AAV1QV79_9ROSI</name>
<dbReference type="InterPro" id="IPR011009">
    <property type="entry name" value="Kinase-like_dom_sf"/>
</dbReference>
<proteinExistence type="predicted"/>
<sequence>MGFEGENTKRPSMAPPWLQCLRSASQHKLKVYLLHRNLEPKLSNFGVAMLMISTKTSRVSSDFREKAFVKEDVHIYGVLLLELITGVDTSRMTDFSSSILNDVAGNGYSSLQENDVSEDEHRTKLGSSFKSGFGIGFAISSVSILAIFMSCCVPWSHLNKKKRNRVMMKAPMMASLMARQEKKRNAANIQMPISKPEKLITRVSFVALKKATASFDRDNVIRVGKTGTMYKGSLPYDCFTAVKRLHNTPHSEKRFRSELTILGRCKHINIVPLLGICTESRERILVYKYMPNGNLHDWLHPVKGEAKILVWHLRVKIAVGIASGLAWIHNYIDFQIVHRKISSSCILLDKYFEPKISNFGGAILFKGSNAKGFPAHGKVGELDFIRRDVYQFGILLLELITGENPVHNSEFYRTLEETFVKSLLGVLTVCSSLYSAIDKSLLGQGCDSQVLNFLKIASNCIQPIPDRRPTMVQVHKMLMAVWNNNGLNTDPEILSQTDMVSSNSSGDGFEPEITEVKS</sequence>
<reference evidence="5 6" key="1">
    <citation type="submission" date="2024-01" db="EMBL/GenBank/DDBJ databases">
        <authorList>
            <person name="Waweru B."/>
        </authorList>
    </citation>
    <scope>NUCLEOTIDE SEQUENCE [LARGE SCALE GENOMIC DNA]</scope>
</reference>
<comment type="caution">
    <text evidence="5">The sequence shown here is derived from an EMBL/GenBank/DDBJ whole genome shotgun (WGS) entry which is preliminary data.</text>
</comment>
<keyword evidence="6" id="KW-1185">Reference proteome</keyword>
<comment type="subcellular location">
    <subcellularLocation>
        <location evidence="1">Membrane</location>
        <topology evidence="1">Single-pass type I membrane protein</topology>
    </subcellularLocation>
</comment>
<evidence type="ECO:0000313" key="5">
    <source>
        <dbReference type="EMBL" id="CAK7324983.1"/>
    </source>
</evidence>
<keyword evidence="3" id="KW-0812">Transmembrane</keyword>
<protein>
    <recommendedName>
        <fullName evidence="4">Protein kinase domain-containing protein</fullName>
    </recommendedName>
</protein>
<keyword evidence="3" id="KW-1133">Transmembrane helix</keyword>
<dbReference type="PANTHER" id="PTHR48006">
    <property type="entry name" value="LEUCINE-RICH REPEAT-CONTAINING PROTEIN DDB_G0281931-RELATED"/>
    <property type="match status" value="1"/>
</dbReference>
<dbReference type="InterPro" id="IPR001245">
    <property type="entry name" value="Ser-Thr/Tyr_kinase_cat_dom"/>
</dbReference>
<dbReference type="InterPro" id="IPR051824">
    <property type="entry name" value="LRR_Rcpt-Like_S/T_Kinase"/>
</dbReference>
<evidence type="ECO:0000313" key="6">
    <source>
        <dbReference type="Proteomes" id="UP001314170"/>
    </source>
</evidence>
<dbReference type="GO" id="GO:0016020">
    <property type="term" value="C:membrane"/>
    <property type="evidence" value="ECO:0007669"/>
    <property type="project" value="UniProtKB-SubCell"/>
</dbReference>
<organism evidence="5 6">
    <name type="scientific">Dovyalis caffra</name>
    <dbReference type="NCBI Taxonomy" id="77055"/>
    <lineage>
        <taxon>Eukaryota</taxon>
        <taxon>Viridiplantae</taxon>
        <taxon>Streptophyta</taxon>
        <taxon>Embryophyta</taxon>
        <taxon>Tracheophyta</taxon>
        <taxon>Spermatophyta</taxon>
        <taxon>Magnoliopsida</taxon>
        <taxon>eudicotyledons</taxon>
        <taxon>Gunneridae</taxon>
        <taxon>Pentapetalae</taxon>
        <taxon>rosids</taxon>
        <taxon>fabids</taxon>
        <taxon>Malpighiales</taxon>
        <taxon>Salicaceae</taxon>
        <taxon>Flacourtieae</taxon>
        <taxon>Dovyalis</taxon>
    </lineage>
</organism>
<feature type="transmembrane region" description="Helical" evidence="3">
    <location>
        <begin position="133"/>
        <end position="158"/>
    </location>
</feature>
<evidence type="ECO:0000259" key="4">
    <source>
        <dbReference type="PROSITE" id="PS50011"/>
    </source>
</evidence>
<dbReference type="Pfam" id="PF07714">
    <property type="entry name" value="PK_Tyr_Ser-Thr"/>
    <property type="match status" value="1"/>
</dbReference>
<dbReference type="PANTHER" id="PTHR48006:SF88">
    <property type="entry name" value="LRR RECEPTOR-LIKE KINASE FAMILY PROTEIN"/>
    <property type="match status" value="1"/>
</dbReference>
<dbReference type="PROSITE" id="PS50011">
    <property type="entry name" value="PROTEIN_KINASE_DOM"/>
    <property type="match status" value="1"/>
</dbReference>
<dbReference type="Gene3D" id="3.30.200.20">
    <property type="entry name" value="Phosphorylase Kinase, domain 1"/>
    <property type="match status" value="1"/>
</dbReference>
<dbReference type="SUPFAM" id="SSF56112">
    <property type="entry name" value="Protein kinase-like (PK-like)"/>
    <property type="match status" value="1"/>
</dbReference>
<feature type="domain" description="Protein kinase" evidence="4">
    <location>
        <begin position="215"/>
        <end position="478"/>
    </location>
</feature>
<gene>
    <name evidence="5" type="ORF">DCAF_LOCUS2654</name>
</gene>
<dbReference type="EMBL" id="CAWUPB010000816">
    <property type="protein sequence ID" value="CAK7324983.1"/>
    <property type="molecule type" value="Genomic_DNA"/>
</dbReference>
<feature type="region of interest" description="Disordered" evidence="2">
    <location>
        <begin position="499"/>
        <end position="518"/>
    </location>
</feature>
<dbReference type="Gene3D" id="1.10.510.10">
    <property type="entry name" value="Transferase(Phosphotransferase) domain 1"/>
    <property type="match status" value="1"/>
</dbReference>
<accession>A0AAV1QV79</accession>
<dbReference type="GO" id="GO:0005524">
    <property type="term" value="F:ATP binding"/>
    <property type="evidence" value="ECO:0007669"/>
    <property type="project" value="InterPro"/>
</dbReference>
<dbReference type="GO" id="GO:0004672">
    <property type="term" value="F:protein kinase activity"/>
    <property type="evidence" value="ECO:0007669"/>
    <property type="project" value="InterPro"/>
</dbReference>
<feature type="compositionally biased region" description="Acidic residues" evidence="2">
    <location>
        <begin position="509"/>
        <end position="518"/>
    </location>
</feature>
<evidence type="ECO:0000256" key="3">
    <source>
        <dbReference type="SAM" id="Phobius"/>
    </source>
</evidence>
<keyword evidence="3" id="KW-0472">Membrane</keyword>
<dbReference type="AlphaFoldDB" id="A0AAV1QV79"/>